<dbReference type="PANTHER" id="PTHR31107">
    <property type="entry name" value="APOPTOGENIC PROTEIN 1, MITOCHONDRIAL"/>
    <property type="match status" value="1"/>
</dbReference>
<dbReference type="PANTHER" id="PTHR31107:SF2">
    <property type="entry name" value="CYTOCHROME C OXIDASE ASSEMBLY FACTOR 8"/>
    <property type="match status" value="1"/>
</dbReference>
<dbReference type="Proteomes" id="UP000759131">
    <property type="component" value="Unassembled WGS sequence"/>
</dbReference>
<dbReference type="InterPro" id="IPR018796">
    <property type="entry name" value="COA8"/>
</dbReference>
<comment type="subcellular location">
    <subcellularLocation>
        <location evidence="1">Mitochondrion inner membrane</location>
        <topology evidence="1">Peripheral membrane protein</topology>
        <orientation evidence="1">Matrix side</orientation>
    </subcellularLocation>
</comment>
<proteinExistence type="inferred from homology"/>
<organism evidence="7">
    <name type="scientific">Medioppia subpectinata</name>
    <dbReference type="NCBI Taxonomy" id="1979941"/>
    <lineage>
        <taxon>Eukaryota</taxon>
        <taxon>Metazoa</taxon>
        <taxon>Ecdysozoa</taxon>
        <taxon>Arthropoda</taxon>
        <taxon>Chelicerata</taxon>
        <taxon>Arachnida</taxon>
        <taxon>Acari</taxon>
        <taxon>Acariformes</taxon>
        <taxon>Sarcoptiformes</taxon>
        <taxon>Oribatida</taxon>
        <taxon>Brachypylina</taxon>
        <taxon>Oppioidea</taxon>
        <taxon>Oppiidae</taxon>
        <taxon>Medioppia</taxon>
    </lineage>
</organism>
<keyword evidence="5" id="KW-0496">Mitochondrion</keyword>
<dbReference type="AlphaFoldDB" id="A0A7R9L083"/>
<evidence type="ECO:0000313" key="8">
    <source>
        <dbReference type="Proteomes" id="UP000759131"/>
    </source>
</evidence>
<dbReference type="Pfam" id="PF10231">
    <property type="entry name" value="COA8"/>
    <property type="match status" value="1"/>
</dbReference>
<keyword evidence="3" id="KW-0999">Mitochondrion inner membrane</keyword>
<protein>
    <submittedName>
        <fullName evidence="7">Uncharacterized protein</fullName>
    </submittedName>
</protein>
<reference evidence="7" key="1">
    <citation type="submission" date="2020-11" db="EMBL/GenBank/DDBJ databases">
        <authorList>
            <person name="Tran Van P."/>
        </authorList>
    </citation>
    <scope>NUCLEOTIDE SEQUENCE</scope>
</reference>
<keyword evidence="6" id="KW-0472">Membrane</keyword>
<dbReference type="GO" id="GO:0097193">
    <property type="term" value="P:intrinsic apoptotic signaling pathway"/>
    <property type="evidence" value="ECO:0007669"/>
    <property type="project" value="InterPro"/>
</dbReference>
<evidence type="ECO:0000256" key="3">
    <source>
        <dbReference type="ARBA" id="ARBA00022792"/>
    </source>
</evidence>
<keyword evidence="4" id="KW-0809">Transit peptide</keyword>
<evidence type="ECO:0000256" key="5">
    <source>
        <dbReference type="ARBA" id="ARBA00023128"/>
    </source>
</evidence>
<evidence type="ECO:0000256" key="2">
    <source>
        <dbReference type="ARBA" id="ARBA00005453"/>
    </source>
</evidence>
<dbReference type="EMBL" id="OC865855">
    <property type="protein sequence ID" value="CAD7632621.1"/>
    <property type="molecule type" value="Genomic_DNA"/>
</dbReference>
<evidence type="ECO:0000256" key="6">
    <source>
        <dbReference type="ARBA" id="ARBA00023136"/>
    </source>
</evidence>
<name>A0A7R9L083_9ACAR</name>
<accession>A0A7R9L083</accession>
<evidence type="ECO:0000313" key="7">
    <source>
        <dbReference type="EMBL" id="CAD7632621.1"/>
    </source>
</evidence>
<comment type="similarity">
    <text evidence="2">Belongs to the COA8 family.</text>
</comment>
<dbReference type="OrthoDB" id="6246201at2759"/>
<dbReference type="EMBL" id="CAJPIZ010011280">
    <property type="protein sequence ID" value="CAG2113051.1"/>
    <property type="molecule type" value="Genomic_DNA"/>
</dbReference>
<dbReference type="GO" id="GO:0005743">
    <property type="term" value="C:mitochondrial inner membrane"/>
    <property type="evidence" value="ECO:0007669"/>
    <property type="project" value="UniProtKB-SubCell"/>
</dbReference>
<keyword evidence="8" id="KW-1185">Reference proteome</keyword>
<sequence length="168" mass="19724">MLRQTNGVNVMIKWLATNGRPTLMASITAADCRGLCGKCTASDETVDRVSPVGHSVSNLRFTDWAKPVNETPVERQLRLKRVELQNWNHEYWLNNNTDFQRQKQDFIKRELKTSDGQEFKSSLSYDELSLFYKSFLDSNHGKHMNYNLEWYKRHTTLLWPAFRSCFVQ</sequence>
<evidence type="ECO:0000256" key="4">
    <source>
        <dbReference type="ARBA" id="ARBA00022946"/>
    </source>
</evidence>
<gene>
    <name evidence="7" type="ORF">OSB1V03_LOCUS13023</name>
</gene>
<evidence type="ECO:0000256" key="1">
    <source>
        <dbReference type="ARBA" id="ARBA00004443"/>
    </source>
</evidence>